<evidence type="ECO:0000256" key="2">
    <source>
        <dbReference type="SAM" id="SignalP"/>
    </source>
</evidence>
<evidence type="ECO:0000313" key="4">
    <source>
        <dbReference type="Proteomes" id="UP001519343"/>
    </source>
</evidence>
<feature type="transmembrane region" description="Helical" evidence="1">
    <location>
        <begin position="349"/>
        <end position="367"/>
    </location>
</feature>
<feature type="transmembrane region" description="Helical" evidence="1">
    <location>
        <begin position="398"/>
        <end position="419"/>
    </location>
</feature>
<dbReference type="RefSeq" id="WP_209808273.1">
    <property type="nucleotide sequence ID" value="NZ_JAGGKT010000001.1"/>
</dbReference>
<comment type="caution">
    <text evidence="3">The sequence shown here is derived from an EMBL/GenBank/DDBJ whole genome shotgun (WGS) entry which is preliminary data.</text>
</comment>
<proteinExistence type="predicted"/>
<feature type="transmembrane region" description="Helical" evidence="1">
    <location>
        <begin position="581"/>
        <end position="600"/>
    </location>
</feature>
<accession>A0ABS4GJE7</accession>
<sequence>MIRKMLWVIMALSLLSSIPLIADRFHAETSTKAVESVVEDAEILKLTSKVYNTFTEDEVLQKLKDNGVTSIALYELTLQDLTRRGIVNTYSTSDQFLRTMAPSLPQQQSIVLFRSDLSPEEKLNYQTMMKQAFQGARDYKWNNQEALLIPHPLVEIERIFLGIDFNRVKKYQDRGFHIVARINSDRYWNENFLAWQFNKLGTHGVKKMIFEGKGVLGFPVPENMEQTAAWMRKYGMSFGLVDFYEQQGYKTLGKLNDLHTFRVLSISDQKMASTSTGEVADMFSLGIQERNVRMAYLHMPIWNSDQIPSTVLLGKTLDAIKNINQDISAHGYVFKETKPFFNPQIAERGWYNLVLIIGLLSLTSLALAKFHRIFLYLPIPFGLILYAGAQLLHQEILLFQFFALLGAIMAPVLSTILVVDYASRFAWKPWLASLLSFVVASVISLYGAVTVVSLLNNLVFIQYLEQFRGVKLLYFAPIVLIFLYCFRSWINLKNLWELPIYILNRPLYVKHLVLAGIALAAIGYFLSRSGNAATTLPFELEFRQWLDDVMGVRPRTKEIFLGHPFFLLATYMMFKYKKGKWLFILGVIGQMSMVSTFTHIHTPLLISIVRTFNGMLVGAIVGVILILIVEWIGRFLRKRERIVTHVD</sequence>
<dbReference type="Proteomes" id="UP001519343">
    <property type="component" value="Unassembled WGS sequence"/>
</dbReference>
<feature type="transmembrane region" description="Helical" evidence="1">
    <location>
        <begin position="374"/>
        <end position="392"/>
    </location>
</feature>
<feature type="signal peptide" evidence="2">
    <location>
        <begin position="1"/>
        <end position="22"/>
    </location>
</feature>
<feature type="transmembrane region" description="Helical" evidence="1">
    <location>
        <begin position="507"/>
        <end position="526"/>
    </location>
</feature>
<gene>
    <name evidence="3" type="ORF">J2Z37_000336</name>
</gene>
<feature type="transmembrane region" description="Helical" evidence="1">
    <location>
        <begin position="612"/>
        <end position="632"/>
    </location>
</feature>
<dbReference type="InterPro" id="IPR043748">
    <property type="entry name" value="DUF5693"/>
</dbReference>
<name>A0ABS4GJE7_9BACL</name>
<feature type="transmembrane region" description="Helical" evidence="1">
    <location>
        <begin position="467"/>
        <end position="486"/>
    </location>
</feature>
<dbReference type="Pfam" id="PF18949">
    <property type="entry name" value="DUF5693"/>
    <property type="match status" value="1"/>
</dbReference>
<evidence type="ECO:0000256" key="1">
    <source>
        <dbReference type="SAM" id="Phobius"/>
    </source>
</evidence>
<keyword evidence="1" id="KW-0812">Transmembrane</keyword>
<reference evidence="3 4" key="1">
    <citation type="submission" date="2021-03" db="EMBL/GenBank/DDBJ databases">
        <title>Genomic Encyclopedia of Type Strains, Phase IV (KMG-IV): sequencing the most valuable type-strain genomes for metagenomic binning, comparative biology and taxonomic classification.</title>
        <authorList>
            <person name="Goeker M."/>
        </authorList>
    </citation>
    <scope>NUCLEOTIDE SEQUENCE [LARGE SCALE GENOMIC DNA]</scope>
    <source>
        <strain evidence="3 4">DSM 24738</strain>
    </source>
</reference>
<organism evidence="3 4">
    <name type="scientific">Ammoniphilus resinae</name>
    <dbReference type="NCBI Taxonomy" id="861532"/>
    <lineage>
        <taxon>Bacteria</taxon>
        <taxon>Bacillati</taxon>
        <taxon>Bacillota</taxon>
        <taxon>Bacilli</taxon>
        <taxon>Bacillales</taxon>
        <taxon>Paenibacillaceae</taxon>
        <taxon>Aneurinibacillus group</taxon>
        <taxon>Ammoniphilus</taxon>
    </lineage>
</organism>
<feature type="chain" id="PRO_5045245591" evidence="2">
    <location>
        <begin position="23"/>
        <end position="647"/>
    </location>
</feature>
<protein>
    <submittedName>
        <fullName evidence="3">Uncharacterized protein</fullName>
    </submittedName>
</protein>
<feature type="transmembrane region" description="Helical" evidence="1">
    <location>
        <begin position="431"/>
        <end position="455"/>
    </location>
</feature>
<keyword evidence="4" id="KW-1185">Reference proteome</keyword>
<keyword evidence="1" id="KW-0472">Membrane</keyword>
<feature type="transmembrane region" description="Helical" evidence="1">
    <location>
        <begin position="559"/>
        <end position="574"/>
    </location>
</feature>
<evidence type="ECO:0000313" key="3">
    <source>
        <dbReference type="EMBL" id="MBP1930349.1"/>
    </source>
</evidence>
<keyword evidence="2" id="KW-0732">Signal</keyword>
<dbReference type="EMBL" id="JAGGKT010000001">
    <property type="protein sequence ID" value="MBP1930349.1"/>
    <property type="molecule type" value="Genomic_DNA"/>
</dbReference>
<keyword evidence="1" id="KW-1133">Transmembrane helix</keyword>